<evidence type="ECO:0000313" key="3">
    <source>
        <dbReference type="Proteomes" id="UP000198356"/>
    </source>
</evidence>
<dbReference type="InterPro" id="IPR004360">
    <property type="entry name" value="Glyas_Fos-R_dOase_dom"/>
</dbReference>
<dbReference type="SUPFAM" id="SSF54593">
    <property type="entry name" value="Glyoxalase/Bleomycin resistance protein/Dihydroxybiphenyl dioxygenase"/>
    <property type="match status" value="1"/>
</dbReference>
<dbReference type="Gene3D" id="3.30.720.110">
    <property type="match status" value="1"/>
</dbReference>
<dbReference type="AlphaFoldDB" id="A0A239CZW6"/>
<dbReference type="InterPro" id="IPR029068">
    <property type="entry name" value="Glyas_Bleomycin-R_OHBP_Dase"/>
</dbReference>
<protein>
    <submittedName>
        <fullName evidence="2">Uncharacterized conserved protein PhnB, glyoxalase superfamily</fullName>
    </submittedName>
</protein>
<feature type="domain" description="VOC" evidence="1">
    <location>
        <begin position="8"/>
        <end position="138"/>
    </location>
</feature>
<evidence type="ECO:0000259" key="1">
    <source>
        <dbReference type="PROSITE" id="PS51819"/>
    </source>
</evidence>
<dbReference type="PANTHER" id="PTHR34109">
    <property type="entry name" value="BNAUNNG04460D PROTEIN-RELATED"/>
    <property type="match status" value="1"/>
</dbReference>
<dbReference type="PANTHER" id="PTHR34109:SF1">
    <property type="entry name" value="VOC DOMAIN-CONTAINING PROTEIN"/>
    <property type="match status" value="1"/>
</dbReference>
<organism evidence="2 3">
    <name type="scientific">Granulicella rosea</name>
    <dbReference type="NCBI Taxonomy" id="474952"/>
    <lineage>
        <taxon>Bacteria</taxon>
        <taxon>Pseudomonadati</taxon>
        <taxon>Acidobacteriota</taxon>
        <taxon>Terriglobia</taxon>
        <taxon>Terriglobales</taxon>
        <taxon>Acidobacteriaceae</taxon>
        <taxon>Granulicella</taxon>
    </lineage>
</organism>
<proteinExistence type="predicted"/>
<keyword evidence="3" id="KW-1185">Reference proteome</keyword>
<dbReference type="EMBL" id="FZOU01000001">
    <property type="protein sequence ID" value="SNS25650.1"/>
    <property type="molecule type" value="Genomic_DNA"/>
</dbReference>
<dbReference type="OrthoDB" id="9806868at2"/>
<sequence>MPSPAKATISTVIPGLRYRDAHAAIDWLVRAFGFERHAVYDGPNNTVAHAQLSFGNGMIMLGSATNEGAYAEMMAHPDEIGLRETQHPCLIVADATAVYEMALAANATIVTELAEMPYGGKAFACRDPEGHLWSVGEYDPWAG</sequence>
<dbReference type="Proteomes" id="UP000198356">
    <property type="component" value="Unassembled WGS sequence"/>
</dbReference>
<gene>
    <name evidence="2" type="ORF">SAMN05421770_101213</name>
</gene>
<dbReference type="Gene3D" id="3.30.720.120">
    <property type="match status" value="1"/>
</dbReference>
<dbReference type="InterPro" id="IPR037523">
    <property type="entry name" value="VOC_core"/>
</dbReference>
<evidence type="ECO:0000313" key="2">
    <source>
        <dbReference type="EMBL" id="SNS25650.1"/>
    </source>
</evidence>
<name>A0A239CZW6_9BACT</name>
<reference evidence="2 3" key="1">
    <citation type="submission" date="2017-06" db="EMBL/GenBank/DDBJ databases">
        <authorList>
            <person name="Kim H.J."/>
            <person name="Triplett B.A."/>
        </authorList>
    </citation>
    <scope>NUCLEOTIDE SEQUENCE [LARGE SCALE GENOMIC DNA]</scope>
    <source>
        <strain evidence="2 3">DSM 18704</strain>
    </source>
</reference>
<dbReference type="PROSITE" id="PS51819">
    <property type="entry name" value="VOC"/>
    <property type="match status" value="1"/>
</dbReference>
<accession>A0A239CZW6</accession>
<dbReference type="Pfam" id="PF00903">
    <property type="entry name" value="Glyoxalase"/>
    <property type="match status" value="1"/>
</dbReference>